<dbReference type="InterPro" id="IPR018357">
    <property type="entry name" value="Hexapep_transf_CS"/>
</dbReference>
<keyword evidence="3" id="KW-0677">Repeat</keyword>
<evidence type="ECO:0000313" key="5">
    <source>
        <dbReference type="Proteomes" id="UP001139493"/>
    </source>
</evidence>
<evidence type="ECO:0000256" key="3">
    <source>
        <dbReference type="ARBA" id="ARBA00022737"/>
    </source>
</evidence>
<dbReference type="PANTHER" id="PTHR23416:SF23">
    <property type="entry name" value="ACETYLTRANSFERASE C18B11.09C-RELATED"/>
    <property type="match status" value="1"/>
</dbReference>
<dbReference type="PANTHER" id="PTHR23416">
    <property type="entry name" value="SIALIC ACID SYNTHASE-RELATED"/>
    <property type="match status" value="1"/>
</dbReference>
<dbReference type="AlphaFoldDB" id="A0A9X2K0E2"/>
<dbReference type="GO" id="GO:0008374">
    <property type="term" value="F:O-acyltransferase activity"/>
    <property type="evidence" value="ECO:0007669"/>
    <property type="project" value="TreeGrafter"/>
</dbReference>
<evidence type="ECO:0000313" key="4">
    <source>
        <dbReference type="EMBL" id="MCP2267019.1"/>
    </source>
</evidence>
<sequence>MHPTPADGVRRIDYLPWEYDPGSAEGAVQEARRSELEAAGAELGEGVFVAPGAAVFCDRLALGDRTYVAAHAYLTGEVTLGADCSVNPYAVVRGDVRAGDGVRIGAHTSILGFNHAMEPHLPVHRQDTWSKGIVLGDDVWVGSNVTVLDGVTVGDHAVVGAGAVVTKDVPAWAVVAGNPARVVRDRRADRAGSAGLAADLRAFGDRARAQASAVLARCFEDGRFVDRPAAAAGPRPPAVRPWADAVEIADLLLGGPPPGFDAADLVHRLTARQDPATGLVPEGDLSDAGLASPLAPAGPPDPFDGPASYHVLSVGYAVRLLGGRLPYPVRAVHALSGREVVRALEARDWGAGAWGSGAAVDALATACALNATDFGDRFDDGGTGPLYALLGWLTARADPATGLWGAPQPAPRWLQAVNGFYRLTRGSYAQLGLPLPYPHAAVDTVLEHAADPYLAAPDGYTACNVLDVVHPLWLAARQTGHRRSDAEAWARDALRRALGSWSDGAGLAFAPDSTGPDGVPGLQGTEMWLAIVWYLADLLGLADALGYRPRGVHSPDPLLRLHG</sequence>
<comment type="caution">
    <text evidence="4">The sequence shown here is derived from an EMBL/GenBank/DDBJ whole genome shotgun (WGS) entry which is preliminary data.</text>
</comment>
<keyword evidence="5" id="KW-1185">Reference proteome</keyword>
<comment type="similarity">
    <text evidence="1">Belongs to the transferase hexapeptide repeat family.</text>
</comment>
<evidence type="ECO:0000256" key="2">
    <source>
        <dbReference type="ARBA" id="ARBA00022679"/>
    </source>
</evidence>
<name>A0A9X2K0E2_9MICO</name>
<dbReference type="RefSeq" id="WP_308216532.1">
    <property type="nucleotide sequence ID" value="NZ_JAMTCS010000015.1"/>
</dbReference>
<dbReference type="InterPro" id="IPR051159">
    <property type="entry name" value="Hexapeptide_acetyltransf"/>
</dbReference>
<dbReference type="Gene3D" id="2.160.10.10">
    <property type="entry name" value="Hexapeptide repeat proteins"/>
    <property type="match status" value="1"/>
</dbReference>
<dbReference type="GO" id="GO:0005829">
    <property type="term" value="C:cytosol"/>
    <property type="evidence" value="ECO:0007669"/>
    <property type="project" value="TreeGrafter"/>
</dbReference>
<evidence type="ECO:0000256" key="1">
    <source>
        <dbReference type="ARBA" id="ARBA00007274"/>
    </source>
</evidence>
<dbReference type="EMBL" id="JAMTCS010000015">
    <property type="protein sequence ID" value="MCP2267019.1"/>
    <property type="molecule type" value="Genomic_DNA"/>
</dbReference>
<organism evidence="4 5">
    <name type="scientific">Promicromonospora thailandica</name>
    <dbReference type="NCBI Taxonomy" id="765201"/>
    <lineage>
        <taxon>Bacteria</taxon>
        <taxon>Bacillati</taxon>
        <taxon>Actinomycetota</taxon>
        <taxon>Actinomycetes</taxon>
        <taxon>Micrococcales</taxon>
        <taxon>Promicromonosporaceae</taxon>
        <taxon>Promicromonospora</taxon>
    </lineage>
</organism>
<keyword evidence="2" id="KW-0808">Transferase</keyword>
<dbReference type="InterPro" id="IPR001451">
    <property type="entry name" value="Hexapep"/>
</dbReference>
<reference evidence="4" key="1">
    <citation type="submission" date="2022-06" db="EMBL/GenBank/DDBJ databases">
        <title>Genomic Encyclopedia of Archaeal and Bacterial Type Strains, Phase II (KMG-II): from individual species to whole genera.</title>
        <authorList>
            <person name="Goeker M."/>
        </authorList>
    </citation>
    <scope>NUCLEOTIDE SEQUENCE</scope>
    <source>
        <strain evidence="4">DSM 26652</strain>
    </source>
</reference>
<dbReference type="Pfam" id="PF00132">
    <property type="entry name" value="Hexapep"/>
    <property type="match status" value="1"/>
</dbReference>
<proteinExistence type="inferred from homology"/>
<dbReference type="InterPro" id="IPR011004">
    <property type="entry name" value="Trimer_LpxA-like_sf"/>
</dbReference>
<dbReference type="SUPFAM" id="SSF51161">
    <property type="entry name" value="Trimeric LpxA-like enzymes"/>
    <property type="match status" value="1"/>
</dbReference>
<dbReference type="Proteomes" id="UP001139493">
    <property type="component" value="Unassembled WGS sequence"/>
</dbReference>
<protein>
    <submittedName>
        <fullName evidence="4">Acetyltransferase (Isoleucine patch superfamily)</fullName>
    </submittedName>
</protein>
<accession>A0A9X2K0E2</accession>
<dbReference type="PROSITE" id="PS00101">
    <property type="entry name" value="HEXAPEP_TRANSFERASES"/>
    <property type="match status" value="1"/>
</dbReference>
<dbReference type="CDD" id="cd04647">
    <property type="entry name" value="LbH_MAT_like"/>
    <property type="match status" value="1"/>
</dbReference>
<gene>
    <name evidence="4" type="ORF">APR03_004391</name>
</gene>